<protein>
    <submittedName>
        <fullName evidence="2">Uncharacterized protein</fullName>
    </submittedName>
</protein>
<name>A0A1H9DGF8_9FLAO</name>
<feature type="transmembrane region" description="Helical" evidence="1">
    <location>
        <begin position="12"/>
        <end position="31"/>
    </location>
</feature>
<keyword evidence="1" id="KW-1133">Transmembrane helix</keyword>
<evidence type="ECO:0000313" key="2">
    <source>
        <dbReference type="EMBL" id="SEQ12595.1"/>
    </source>
</evidence>
<keyword evidence="1" id="KW-0812">Transmembrane</keyword>
<feature type="transmembrane region" description="Helical" evidence="1">
    <location>
        <begin position="51"/>
        <end position="68"/>
    </location>
</feature>
<reference evidence="2 3" key="1">
    <citation type="submission" date="2016-10" db="EMBL/GenBank/DDBJ databases">
        <authorList>
            <person name="de Groot N.N."/>
        </authorList>
    </citation>
    <scope>NUCLEOTIDE SEQUENCE [LARGE SCALE GENOMIC DNA]</scope>
    <source>
        <strain evidence="2 3">DSM 27078</strain>
    </source>
</reference>
<feature type="transmembrane region" description="Helical" evidence="1">
    <location>
        <begin position="75"/>
        <end position="92"/>
    </location>
</feature>
<keyword evidence="1" id="KW-0472">Membrane</keyword>
<evidence type="ECO:0000313" key="3">
    <source>
        <dbReference type="Proteomes" id="UP000198648"/>
    </source>
</evidence>
<sequence length="129" mass="15275">MINILKHIFGTKMYLITILPFLYLSLINNILNYGFNKTIGWAYDISGKCMFSQYFIFSFFIGFSFLTIIKAKTNWILSILLFLTYVFFCLIQDNNINIIFLDKILIFMTFLFIIIFIQSIIQKTIQIKS</sequence>
<dbReference type="STRING" id="1299341.SAMN05444005_10734"/>
<proteinExistence type="predicted"/>
<accession>A0A1H9DGF8</accession>
<dbReference type="Proteomes" id="UP000198648">
    <property type="component" value="Unassembled WGS sequence"/>
</dbReference>
<dbReference type="EMBL" id="FOEI01000007">
    <property type="protein sequence ID" value="SEQ12595.1"/>
    <property type="molecule type" value="Genomic_DNA"/>
</dbReference>
<keyword evidence="3" id="KW-1185">Reference proteome</keyword>
<gene>
    <name evidence="2" type="ORF">SAMN05444005_10734</name>
</gene>
<evidence type="ECO:0000256" key="1">
    <source>
        <dbReference type="SAM" id="Phobius"/>
    </source>
</evidence>
<dbReference type="AlphaFoldDB" id="A0A1H9DGF8"/>
<feature type="transmembrane region" description="Helical" evidence="1">
    <location>
        <begin position="104"/>
        <end position="121"/>
    </location>
</feature>
<organism evidence="2 3">
    <name type="scientific">Flavobacterium urocaniciphilum</name>
    <dbReference type="NCBI Taxonomy" id="1299341"/>
    <lineage>
        <taxon>Bacteria</taxon>
        <taxon>Pseudomonadati</taxon>
        <taxon>Bacteroidota</taxon>
        <taxon>Flavobacteriia</taxon>
        <taxon>Flavobacteriales</taxon>
        <taxon>Flavobacteriaceae</taxon>
        <taxon>Flavobacterium</taxon>
    </lineage>
</organism>